<accession>A0ABS3J699</accession>
<dbReference type="PANTHER" id="PTHR43072:SF8">
    <property type="entry name" value="ACYLTRANSFERASE FABY-RELATED"/>
    <property type="match status" value="1"/>
</dbReference>
<feature type="domain" description="N-acetyltransferase" evidence="2">
    <location>
        <begin position="58"/>
        <end position="222"/>
    </location>
</feature>
<evidence type="ECO:0000313" key="4">
    <source>
        <dbReference type="Proteomes" id="UP000664288"/>
    </source>
</evidence>
<proteinExistence type="predicted"/>
<name>A0ABS3J699_9HYPH</name>
<dbReference type="Gene3D" id="3.40.630.30">
    <property type="match status" value="1"/>
</dbReference>
<dbReference type="CDD" id="cd04301">
    <property type="entry name" value="NAT_SF"/>
    <property type="match status" value="1"/>
</dbReference>
<gene>
    <name evidence="3" type="ORF">J1C47_16315</name>
</gene>
<evidence type="ECO:0000259" key="2">
    <source>
        <dbReference type="PROSITE" id="PS51186"/>
    </source>
</evidence>
<reference evidence="3 4" key="1">
    <citation type="submission" date="2021-03" db="EMBL/GenBank/DDBJ databases">
        <title>Whole genome sequence of Jiella sp. MQZ13P-4.</title>
        <authorList>
            <person name="Tuo L."/>
        </authorList>
    </citation>
    <scope>NUCLEOTIDE SEQUENCE [LARGE SCALE GENOMIC DNA]</scope>
    <source>
        <strain evidence="3 4">MQZ13P-4</strain>
    </source>
</reference>
<dbReference type="Pfam" id="PF00583">
    <property type="entry name" value="Acetyltransf_1"/>
    <property type="match status" value="1"/>
</dbReference>
<dbReference type="InterPro" id="IPR000182">
    <property type="entry name" value="GNAT_dom"/>
</dbReference>
<dbReference type="PANTHER" id="PTHR43072">
    <property type="entry name" value="N-ACETYLTRANSFERASE"/>
    <property type="match status" value="1"/>
</dbReference>
<keyword evidence="4" id="KW-1185">Reference proteome</keyword>
<dbReference type="Proteomes" id="UP000664288">
    <property type="component" value="Unassembled WGS sequence"/>
</dbReference>
<comment type="caution">
    <text evidence="3">The sequence shown here is derived from an EMBL/GenBank/DDBJ whole genome shotgun (WGS) entry which is preliminary data.</text>
</comment>
<protein>
    <submittedName>
        <fullName evidence="3">N-acetyltransferase</fullName>
    </submittedName>
</protein>
<evidence type="ECO:0000313" key="3">
    <source>
        <dbReference type="EMBL" id="MBO0905211.1"/>
    </source>
</evidence>
<dbReference type="SUPFAM" id="SSF55729">
    <property type="entry name" value="Acyl-CoA N-acyltransferases (Nat)"/>
    <property type="match status" value="1"/>
</dbReference>
<organism evidence="3 4">
    <name type="scientific">Jiella sonneratiae</name>
    <dbReference type="NCBI Taxonomy" id="2816856"/>
    <lineage>
        <taxon>Bacteria</taxon>
        <taxon>Pseudomonadati</taxon>
        <taxon>Pseudomonadota</taxon>
        <taxon>Alphaproteobacteria</taxon>
        <taxon>Hyphomicrobiales</taxon>
        <taxon>Aurantimonadaceae</taxon>
        <taxon>Jiella</taxon>
    </lineage>
</organism>
<evidence type="ECO:0000256" key="1">
    <source>
        <dbReference type="SAM" id="MobiDB-lite"/>
    </source>
</evidence>
<dbReference type="InterPro" id="IPR016181">
    <property type="entry name" value="Acyl_CoA_acyltransferase"/>
</dbReference>
<sequence length="245" mass="26731">MPSGRSPQWPGRPARKSRDDFTGESLQRCYPHAGGADRIAPHFSPAQRERGLPLSSAFVLRPVHPDDIAAITAIYRDAVLTGTATYELVPPGEGEMQRRFDELATRRYPRLVADDGKGTVLGYAYAGGYRPRPAYNWLVEDSIYLAPEARGKGVGTALLGRLIEECERLGFRQMLAVIGDSANAGSIGVHRKAGFRMIGTMPATGLKFGRWIDTVLMQRPLGEGAHSIPDKARYPGDFAAPEPGR</sequence>
<feature type="region of interest" description="Disordered" evidence="1">
    <location>
        <begin position="1"/>
        <end position="23"/>
    </location>
</feature>
<dbReference type="PROSITE" id="PS51186">
    <property type="entry name" value="GNAT"/>
    <property type="match status" value="1"/>
</dbReference>
<dbReference type="EMBL" id="JAFMPY010000018">
    <property type="protein sequence ID" value="MBO0905211.1"/>
    <property type="molecule type" value="Genomic_DNA"/>
</dbReference>